<accession>A0ABS3WGB3</accession>
<proteinExistence type="predicted"/>
<dbReference type="RefSeq" id="WP_208850068.1">
    <property type="nucleotide sequence ID" value="NZ_JAGGDJ010000032.1"/>
</dbReference>
<comment type="caution">
    <text evidence="1">The sequence shown here is derived from an EMBL/GenBank/DDBJ whole genome shotgun (WGS) entry which is preliminary data.</text>
</comment>
<evidence type="ECO:0000313" key="2">
    <source>
        <dbReference type="Proteomes" id="UP000670947"/>
    </source>
</evidence>
<name>A0ABS3WGB3_9BACL</name>
<evidence type="ECO:0000313" key="1">
    <source>
        <dbReference type="EMBL" id="MBO7747364.1"/>
    </source>
</evidence>
<dbReference type="EMBL" id="JAGGDJ010000032">
    <property type="protein sequence ID" value="MBO7747364.1"/>
    <property type="molecule type" value="Genomic_DNA"/>
</dbReference>
<gene>
    <name evidence="1" type="ORF">I8J29_24570</name>
</gene>
<sequence length="70" mass="8220">MEEHELEGLSGKRRLVVLALLFDELNAFVRIRRFKPNVWVVQILLEELERLQQLLPDENFAGSALLQIFD</sequence>
<protein>
    <submittedName>
        <fullName evidence="1">Uncharacterized protein</fullName>
    </submittedName>
</protein>
<keyword evidence="2" id="KW-1185">Reference proteome</keyword>
<organism evidence="1 2">
    <name type="scientific">Paenibacillus artemisiicola</name>
    <dbReference type="NCBI Taxonomy" id="1172618"/>
    <lineage>
        <taxon>Bacteria</taxon>
        <taxon>Bacillati</taxon>
        <taxon>Bacillota</taxon>
        <taxon>Bacilli</taxon>
        <taxon>Bacillales</taxon>
        <taxon>Paenibacillaceae</taxon>
        <taxon>Paenibacillus</taxon>
    </lineage>
</organism>
<reference evidence="1 2" key="1">
    <citation type="submission" date="2021-03" db="EMBL/GenBank/DDBJ databases">
        <title>Paenibacillus artemisicola MWE-103 whole genome sequence.</title>
        <authorList>
            <person name="Ham Y.J."/>
        </authorList>
    </citation>
    <scope>NUCLEOTIDE SEQUENCE [LARGE SCALE GENOMIC DNA]</scope>
    <source>
        <strain evidence="1 2">MWE-103</strain>
    </source>
</reference>
<dbReference type="Proteomes" id="UP000670947">
    <property type="component" value="Unassembled WGS sequence"/>
</dbReference>